<dbReference type="RefSeq" id="WP_113869891.1">
    <property type="nucleotide sequence ID" value="NZ_BAABQN010000010.1"/>
</dbReference>
<keyword evidence="5" id="KW-0804">Transcription</keyword>
<proteinExistence type="predicted"/>
<evidence type="ECO:0000313" key="10">
    <source>
        <dbReference type="Proteomes" id="UP000252254"/>
    </source>
</evidence>
<evidence type="ECO:0000259" key="7">
    <source>
        <dbReference type="PROSITE" id="PS51099"/>
    </source>
</evidence>
<dbReference type="InterPro" id="IPR013011">
    <property type="entry name" value="PTS_EIIB_2"/>
</dbReference>
<dbReference type="PROSITE" id="PS51094">
    <property type="entry name" value="PTS_EIIA_TYPE_2"/>
    <property type="match status" value="1"/>
</dbReference>
<dbReference type="SUPFAM" id="SSF63520">
    <property type="entry name" value="PTS-regulatory domain, PRD"/>
    <property type="match status" value="2"/>
</dbReference>
<dbReference type="InterPro" id="IPR036095">
    <property type="entry name" value="PTS_EIIB-like_sf"/>
</dbReference>
<keyword evidence="3" id="KW-0805">Transcription regulation</keyword>
<evidence type="ECO:0000313" key="9">
    <source>
        <dbReference type="EMBL" id="RBO93530.1"/>
    </source>
</evidence>
<dbReference type="OrthoDB" id="3710983at2"/>
<gene>
    <name evidence="9" type="ORF">DES48_11140</name>
</gene>
<keyword evidence="2" id="KW-0677">Repeat</keyword>
<comment type="caution">
    <text evidence="9">The sequence shown here is derived from an EMBL/GenBank/DDBJ whole genome shotgun (WGS) entry which is preliminary data.</text>
</comment>
<sequence>MNTRQQQILKELIGQSNPITSEQLAILIQVTSRTIRNDIKQLNDELIGSGATIVSARGHGYHLDIAKENEFKQFIQSLIDPDESIPVEPEDRVHYLVKRFLLYPDYLKIEDLAEDLFVSRSTLKNDIKDVKVVLNKYKLDLIKQPNYGLKVSGEEKHIRYCIAEILFRRTATISENNNEKAWLLPDDQMDQIRLTVLKRLKEFNFNLSDIALHNLVVHIAIACRRIKNEQYISLVNRDEKDTQNKKEYQVAELIIKDIESTVQLTFPDVEIYYVAMHLLGTKIFLNKKQSEIENTFDKSILQTVDQLVHQVEEQLRLDIIGDRELYAGIAIHLKPAIHRYKHHMNIRNPMLEAIKVNYPVAFEAGVIASKVIEKTHNIKIDENEIGYIALHFGAAIERTKLQTKPKRCLIVCTTGLGSSQLLFYKLRAKYGNQLTIIAATELHNLPKYSEDDIDFIISTVSLPEWITIPHVVVSTLLGDGELNEITAIVENRSMSLINRYLDPDLIYLNLSISTPVDVITFLGNKLIEQERVDEGIVESIMDREKAASTSYGNLVAIPHPLVPKSDKTFWTLATLEKPIDWGENKVQFVCLLHVADVNQEKLEPMYNNLIKFVDNREVIKQLINCSSKEEVYEILRRM</sequence>
<evidence type="ECO:0000259" key="8">
    <source>
        <dbReference type="PROSITE" id="PS51372"/>
    </source>
</evidence>
<reference evidence="9 10" key="1">
    <citation type="submission" date="2018-06" db="EMBL/GenBank/DDBJ databases">
        <title>Genomic Encyclopedia of Type Strains, Phase IV (KMG-IV): sequencing the most valuable type-strain genomes for metagenomic binning, comparative biology and taxonomic classification.</title>
        <authorList>
            <person name="Goeker M."/>
        </authorList>
    </citation>
    <scope>NUCLEOTIDE SEQUENCE [LARGE SCALE GENOMIC DNA]</scope>
    <source>
        <strain evidence="9 10">DSM 15140</strain>
    </source>
</reference>
<dbReference type="GO" id="GO:0008982">
    <property type="term" value="F:protein-N(PI)-phosphohistidine-sugar phosphotransferase activity"/>
    <property type="evidence" value="ECO:0007669"/>
    <property type="project" value="InterPro"/>
</dbReference>
<dbReference type="Pfam" id="PF08279">
    <property type="entry name" value="HTH_11"/>
    <property type="match status" value="1"/>
</dbReference>
<protein>
    <submittedName>
        <fullName evidence="9">Lichenan operon transcriptional antiterminator</fullName>
    </submittedName>
</protein>
<dbReference type="SUPFAM" id="SSF46785">
    <property type="entry name" value="Winged helix' DNA-binding domain"/>
    <property type="match status" value="1"/>
</dbReference>
<dbReference type="InterPro" id="IPR002178">
    <property type="entry name" value="PTS_EIIA_type-2_dom"/>
</dbReference>
<dbReference type="GO" id="GO:0009401">
    <property type="term" value="P:phosphoenolpyruvate-dependent sugar phosphotransferase system"/>
    <property type="evidence" value="ECO:0007669"/>
    <property type="project" value="InterPro"/>
</dbReference>
<dbReference type="Gene3D" id="1.10.10.10">
    <property type="entry name" value="Winged helix-like DNA-binding domain superfamily/Winged helix DNA-binding domain"/>
    <property type="match status" value="1"/>
</dbReference>
<dbReference type="InterPro" id="IPR013196">
    <property type="entry name" value="HTH_11"/>
</dbReference>
<dbReference type="InterPro" id="IPR050661">
    <property type="entry name" value="BglG_antiterminators"/>
</dbReference>
<dbReference type="InterPro" id="IPR036388">
    <property type="entry name" value="WH-like_DNA-bd_sf"/>
</dbReference>
<dbReference type="STRING" id="200904.GCA_900168775_02706"/>
<dbReference type="Pfam" id="PF05043">
    <property type="entry name" value="Mga"/>
    <property type="match status" value="1"/>
</dbReference>
<evidence type="ECO:0000256" key="3">
    <source>
        <dbReference type="ARBA" id="ARBA00023015"/>
    </source>
</evidence>
<evidence type="ECO:0000256" key="1">
    <source>
        <dbReference type="ARBA" id="ARBA00022679"/>
    </source>
</evidence>
<dbReference type="InterPro" id="IPR036390">
    <property type="entry name" value="WH_DNA-bd_sf"/>
</dbReference>
<dbReference type="PROSITE" id="PS51099">
    <property type="entry name" value="PTS_EIIB_TYPE_2"/>
    <property type="match status" value="1"/>
</dbReference>
<dbReference type="InterPro" id="IPR011608">
    <property type="entry name" value="PRD"/>
</dbReference>
<feature type="domain" description="PTS EIIB type-2" evidence="7">
    <location>
        <begin position="406"/>
        <end position="497"/>
    </location>
</feature>
<accession>A0A366DTW3</accession>
<feature type="domain" description="PRD" evidence="8">
    <location>
        <begin position="295"/>
        <end position="402"/>
    </location>
</feature>
<dbReference type="PANTHER" id="PTHR30185">
    <property type="entry name" value="CRYPTIC BETA-GLUCOSIDE BGL OPERON ANTITERMINATOR"/>
    <property type="match status" value="1"/>
</dbReference>
<dbReference type="CDD" id="cd00211">
    <property type="entry name" value="PTS_IIA_fru"/>
    <property type="match status" value="1"/>
</dbReference>
<feature type="domain" description="PTS EIIA type-2" evidence="6">
    <location>
        <begin position="499"/>
        <end position="638"/>
    </location>
</feature>
<keyword evidence="10" id="KW-1185">Reference proteome</keyword>
<dbReference type="Gene3D" id="3.40.930.10">
    <property type="entry name" value="Mannitol-specific EII, Chain A"/>
    <property type="match status" value="1"/>
</dbReference>
<dbReference type="EMBL" id="QNRI01000011">
    <property type="protein sequence ID" value="RBO93530.1"/>
    <property type="molecule type" value="Genomic_DNA"/>
</dbReference>
<dbReference type="InterPro" id="IPR016152">
    <property type="entry name" value="PTrfase/Anion_transptr"/>
</dbReference>
<dbReference type="InterPro" id="IPR036634">
    <property type="entry name" value="PRD_sf"/>
</dbReference>
<dbReference type="SUPFAM" id="SSF55804">
    <property type="entry name" value="Phoshotransferase/anion transport protein"/>
    <property type="match status" value="1"/>
</dbReference>
<organism evidence="9 10">
    <name type="scientific">Paraliobacillus ryukyuensis</name>
    <dbReference type="NCBI Taxonomy" id="200904"/>
    <lineage>
        <taxon>Bacteria</taxon>
        <taxon>Bacillati</taxon>
        <taxon>Bacillota</taxon>
        <taxon>Bacilli</taxon>
        <taxon>Bacillales</taxon>
        <taxon>Bacillaceae</taxon>
        <taxon>Paraliobacillus</taxon>
    </lineage>
</organism>
<dbReference type="SUPFAM" id="SSF52794">
    <property type="entry name" value="PTS system IIB component-like"/>
    <property type="match status" value="1"/>
</dbReference>
<evidence type="ECO:0000256" key="4">
    <source>
        <dbReference type="ARBA" id="ARBA00023159"/>
    </source>
</evidence>
<dbReference type="Gene3D" id="3.40.50.2300">
    <property type="match status" value="1"/>
</dbReference>
<evidence type="ECO:0000259" key="6">
    <source>
        <dbReference type="PROSITE" id="PS51094"/>
    </source>
</evidence>
<evidence type="ECO:0000256" key="2">
    <source>
        <dbReference type="ARBA" id="ARBA00022737"/>
    </source>
</evidence>
<dbReference type="CDD" id="cd05568">
    <property type="entry name" value="PTS_IIB_bgl_like"/>
    <property type="match status" value="1"/>
</dbReference>
<dbReference type="Proteomes" id="UP000252254">
    <property type="component" value="Unassembled WGS sequence"/>
</dbReference>
<dbReference type="Pfam" id="PF00874">
    <property type="entry name" value="PRD"/>
    <property type="match status" value="2"/>
</dbReference>
<evidence type="ECO:0000256" key="5">
    <source>
        <dbReference type="ARBA" id="ARBA00023163"/>
    </source>
</evidence>
<dbReference type="AlphaFoldDB" id="A0A366DTW3"/>
<dbReference type="Gene3D" id="1.10.1790.10">
    <property type="entry name" value="PRD domain"/>
    <property type="match status" value="2"/>
</dbReference>
<dbReference type="InterPro" id="IPR007737">
    <property type="entry name" value="Mga_HTH"/>
</dbReference>
<keyword evidence="1" id="KW-0808">Transferase</keyword>
<dbReference type="PANTHER" id="PTHR30185:SF13">
    <property type="entry name" value="LICABCH OPERON REGULATOR-RELATED"/>
    <property type="match status" value="1"/>
</dbReference>
<dbReference type="PROSITE" id="PS51372">
    <property type="entry name" value="PRD_2"/>
    <property type="match status" value="2"/>
</dbReference>
<name>A0A366DTW3_9BACI</name>
<dbReference type="GO" id="GO:0006355">
    <property type="term" value="P:regulation of DNA-templated transcription"/>
    <property type="evidence" value="ECO:0007669"/>
    <property type="project" value="InterPro"/>
</dbReference>
<keyword evidence="4" id="KW-0010">Activator</keyword>
<feature type="domain" description="PRD" evidence="8">
    <location>
        <begin position="183"/>
        <end position="288"/>
    </location>
</feature>
<dbReference type="Pfam" id="PF00359">
    <property type="entry name" value="PTS_EIIA_2"/>
    <property type="match status" value="1"/>
</dbReference>